<evidence type="ECO:0000313" key="1">
    <source>
        <dbReference type="EMBL" id="OGI44467.1"/>
    </source>
</evidence>
<reference evidence="1 2" key="1">
    <citation type="journal article" date="2016" name="Nat. Commun.">
        <title>Thousands of microbial genomes shed light on interconnected biogeochemical processes in an aquifer system.</title>
        <authorList>
            <person name="Anantharaman K."/>
            <person name="Brown C.T."/>
            <person name="Hug L.A."/>
            <person name="Sharon I."/>
            <person name="Castelle C.J."/>
            <person name="Probst A.J."/>
            <person name="Thomas B.C."/>
            <person name="Singh A."/>
            <person name="Wilkins M.J."/>
            <person name="Karaoz U."/>
            <person name="Brodie E.L."/>
            <person name="Williams K.H."/>
            <person name="Hubbard S.S."/>
            <person name="Banfield J.F."/>
        </authorList>
    </citation>
    <scope>NUCLEOTIDE SEQUENCE [LARGE SCALE GENOMIC DNA]</scope>
</reference>
<accession>A0A1F6TH50</accession>
<dbReference type="AlphaFoldDB" id="A0A1F6TH50"/>
<gene>
    <name evidence="1" type="ORF">A2637_00570</name>
</gene>
<protein>
    <submittedName>
        <fullName evidence="1">Uncharacterized protein</fullName>
    </submittedName>
</protein>
<comment type="caution">
    <text evidence="1">The sequence shown here is derived from an EMBL/GenBank/DDBJ whole genome shotgun (WGS) entry which is preliminary data.</text>
</comment>
<name>A0A1F6TH50_9PROT</name>
<evidence type="ECO:0000313" key="2">
    <source>
        <dbReference type="Proteomes" id="UP000179360"/>
    </source>
</evidence>
<dbReference type="Proteomes" id="UP000179360">
    <property type="component" value="Unassembled WGS sequence"/>
</dbReference>
<organism evidence="1 2">
    <name type="scientific">Candidatus Muproteobacteria bacterium RIFCSPHIGHO2_01_FULL_65_16</name>
    <dbReference type="NCBI Taxonomy" id="1817764"/>
    <lineage>
        <taxon>Bacteria</taxon>
        <taxon>Pseudomonadati</taxon>
        <taxon>Pseudomonadota</taxon>
        <taxon>Candidatus Muproteobacteria</taxon>
    </lineage>
</organism>
<dbReference type="EMBL" id="MFSY01000122">
    <property type="protein sequence ID" value="OGI44467.1"/>
    <property type="molecule type" value="Genomic_DNA"/>
</dbReference>
<proteinExistence type="predicted"/>
<sequence>MRDLADFQQREMLAMADRPAIVLAAPYLEYQDLPVTTLLDHLRCHPGIGDGRIAGGYGAIVDQQEDVADLHRRTRREREFLDLDDVAGRNAVLLSAGFDDRVNAHYSKKLKWSR</sequence>